<feature type="coiled-coil region" evidence="1">
    <location>
        <begin position="287"/>
        <end position="314"/>
    </location>
</feature>
<feature type="domain" description="Transposable element P transposase-like GTP-binding insertion" evidence="4">
    <location>
        <begin position="600"/>
        <end position="721"/>
    </location>
</feature>
<evidence type="ECO:0000259" key="4">
    <source>
        <dbReference type="Pfam" id="PF21788"/>
    </source>
</evidence>
<dbReference type="EMBL" id="LRGB01003174">
    <property type="protein sequence ID" value="KZS03841.1"/>
    <property type="molecule type" value="Genomic_DNA"/>
</dbReference>
<dbReference type="AlphaFoldDB" id="A0A164L6P8"/>
<keyword evidence="6" id="KW-1185">Reference proteome</keyword>
<evidence type="ECO:0000313" key="6">
    <source>
        <dbReference type="Proteomes" id="UP000076858"/>
    </source>
</evidence>
<dbReference type="OrthoDB" id="6432529at2759"/>
<comment type="caution">
    <text evidence="5">The sequence shown here is derived from an EMBL/GenBank/DDBJ whole genome shotgun (WGS) entry which is preliminary data.</text>
</comment>
<dbReference type="Pfam" id="PF21787">
    <property type="entry name" value="TNP-like_RNaseH_N"/>
    <property type="match status" value="2"/>
</dbReference>
<dbReference type="InterPro" id="IPR048366">
    <property type="entry name" value="TNP-like_GBD"/>
</dbReference>
<dbReference type="InterPro" id="IPR048365">
    <property type="entry name" value="TNP-like_RNaseH_N"/>
</dbReference>
<sequence>MFLVSTEENPVKKRKPPLARKPIGNISNYHGHFPSQITRAVKKVKANAVTKTKVCNTQTKDTPTEGPVTVYEDINNEVIEVAAVCNVTGNMSVLEAVKENENSTFSPNDIRNIKLPSTTWRIGSLEDGLLNFFNIEEKKQSVAIQKLLSVDFNRRCYTKTIINRELTDIEENTNTFTSLAQIEEVLLNLHNARICPGIVHDPLKYPTTENLVRNGQLLHGIWRSNKCSLLISECGKMTHCKFCKMLKKALQMQFNRHKKIKLHTKINHTFLSMKQLSRKIVVKAKREAQLKFQLKKKKEENMKLKAALKDMRLKLAKVKYEQIDIDKLSDKEKLVVRTLIAKSRSVDKNKKDIRYEIEWLLECLLIRVKSPATYEHIRICNILPLPSRNTLQKMTSSLSSEFGFNQFALECIKTKLKNKPLSERYGSLMWDEMAIIQDLHFDQHTFKYKGFTYLYETKEQCEDDPENLSALNKEWQEDASEEKDQQQEEPNTSIPDLADHALVLIFRPYKEKWLQPIAVFASKNAASGAQLQNIILKAMILLEENGARVLSTVCDGSQPNNTVWALFGIHGCTNDTVVMNNKMKHPIADSDVFFLRDVPHLFKCIRNHIFNHKVVQAAGKTIKYSHFLSLFQHDQLRGSTGLSVVPKLRPVHLSPNSFQKMNVKLAVQVLSKSVADCLHRFRNDRDESLSSQFYGSEPLEGLILLLNDSFDVMNARRPIDGVTKKNWEGESGRRSVLSKLYECIELTEEAACGSLEEDNLEDESLIESFPDIMNVDNQKEMKEIPTIDLEWGWSASICSNENEPLLVPTSTENTAKGDSSVVIFEPFLSKVTLNGLGAA</sequence>
<feature type="non-terminal residue" evidence="5">
    <location>
        <position position="839"/>
    </location>
</feature>
<dbReference type="Proteomes" id="UP000076858">
    <property type="component" value="Unassembled WGS sequence"/>
</dbReference>
<feature type="domain" description="Transposable element P transposase-like RNase H" evidence="3">
    <location>
        <begin position="401"/>
        <end position="460"/>
    </location>
</feature>
<gene>
    <name evidence="5" type="ORF">APZ42_033336</name>
</gene>
<name>A0A164L6P8_9CRUS</name>
<evidence type="ECO:0000256" key="2">
    <source>
        <dbReference type="SAM" id="MobiDB-lite"/>
    </source>
</evidence>
<protein>
    <submittedName>
        <fullName evidence="5">Uncharacterized protein</fullName>
    </submittedName>
</protein>
<accession>A0A164L6P8</accession>
<evidence type="ECO:0000259" key="3">
    <source>
        <dbReference type="Pfam" id="PF21787"/>
    </source>
</evidence>
<dbReference type="STRING" id="35525.A0A164L6P8"/>
<evidence type="ECO:0000313" key="5">
    <source>
        <dbReference type="EMBL" id="KZS03841.1"/>
    </source>
</evidence>
<feature type="region of interest" description="Disordered" evidence="2">
    <location>
        <begin position="1"/>
        <end position="25"/>
    </location>
</feature>
<feature type="domain" description="Transposable element P transposase-like RNase H" evidence="3">
    <location>
        <begin position="490"/>
        <end position="568"/>
    </location>
</feature>
<organism evidence="5 6">
    <name type="scientific">Daphnia magna</name>
    <dbReference type="NCBI Taxonomy" id="35525"/>
    <lineage>
        <taxon>Eukaryota</taxon>
        <taxon>Metazoa</taxon>
        <taxon>Ecdysozoa</taxon>
        <taxon>Arthropoda</taxon>
        <taxon>Crustacea</taxon>
        <taxon>Branchiopoda</taxon>
        <taxon>Diplostraca</taxon>
        <taxon>Cladocera</taxon>
        <taxon>Anomopoda</taxon>
        <taxon>Daphniidae</taxon>
        <taxon>Daphnia</taxon>
    </lineage>
</organism>
<dbReference type="Pfam" id="PF21788">
    <property type="entry name" value="TNP-like_GBD"/>
    <property type="match status" value="1"/>
</dbReference>
<keyword evidence="1" id="KW-0175">Coiled coil</keyword>
<evidence type="ECO:0000256" key="1">
    <source>
        <dbReference type="SAM" id="Coils"/>
    </source>
</evidence>
<proteinExistence type="predicted"/>
<reference evidence="5 6" key="1">
    <citation type="submission" date="2016-03" db="EMBL/GenBank/DDBJ databases">
        <title>EvidentialGene: Evidence-directed Construction of Genes on Genomes.</title>
        <authorList>
            <person name="Gilbert D.G."/>
            <person name="Choi J.-H."/>
            <person name="Mockaitis K."/>
            <person name="Colbourne J."/>
            <person name="Pfrender M."/>
        </authorList>
    </citation>
    <scope>NUCLEOTIDE SEQUENCE [LARGE SCALE GENOMIC DNA]</scope>
    <source>
        <strain evidence="5 6">Xinb3</strain>
        <tissue evidence="5">Complete organism</tissue>
    </source>
</reference>